<organism evidence="1 2">
    <name type="scientific">Immersiella caudata</name>
    <dbReference type="NCBI Taxonomy" id="314043"/>
    <lineage>
        <taxon>Eukaryota</taxon>
        <taxon>Fungi</taxon>
        <taxon>Dikarya</taxon>
        <taxon>Ascomycota</taxon>
        <taxon>Pezizomycotina</taxon>
        <taxon>Sordariomycetes</taxon>
        <taxon>Sordariomycetidae</taxon>
        <taxon>Sordariales</taxon>
        <taxon>Lasiosphaeriaceae</taxon>
        <taxon>Immersiella</taxon>
    </lineage>
</organism>
<sequence>MSLILLRIPENRNKITKNPSALSTASGVTLCAGGWSVHAGYGFSQLTIGPPAASPTLLALVLPRTPQRRG</sequence>
<accession>A0AA39XF39</accession>
<keyword evidence="2" id="KW-1185">Reference proteome</keyword>
<proteinExistence type="predicted"/>
<dbReference type="AlphaFoldDB" id="A0AA39XF39"/>
<comment type="caution">
    <text evidence="1">The sequence shown here is derived from an EMBL/GenBank/DDBJ whole genome shotgun (WGS) entry which is preliminary data.</text>
</comment>
<reference evidence="1" key="1">
    <citation type="submission" date="2023-06" db="EMBL/GenBank/DDBJ databases">
        <title>Genome-scale phylogeny and comparative genomics of the fungal order Sordariales.</title>
        <authorList>
            <consortium name="Lawrence Berkeley National Laboratory"/>
            <person name="Hensen N."/>
            <person name="Bonometti L."/>
            <person name="Westerberg I."/>
            <person name="Brannstrom I.O."/>
            <person name="Guillou S."/>
            <person name="Cros-Aarteil S."/>
            <person name="Calhoun S."/>
            <person name="Haridas S."/>
            <person name="Kuo A."/>
            <person name="Mondo S."/>
            <person name="Pangilinan J."/>
            <person name="Riley R."/>
            <person name="Labutti K."/>
            <person name="Andreopoulos B."/>
            <person name="Lipzen A."/>
            <person name="Chen C."/>
            <person name="Yanf M."/>
            <person name="Daum C."/>
            <person name="Ng V."/>
            <person name="Clum A."/>
            <person name="Steindorff A."/>
            <person name="Ohm R."/>
            <person name="Martin F."/>
            <person name="Silar P."/>
            <person name="Natvig D."/>
            <person name="Lalanne C."/>
            <person name="Gautier V."/>
            <person name="Ament-Velasquez S.L."/>
            <person name="Kruys A."/>
            <person name="Hutchinson M.I."/>
            <person name="Powell A.J."/>
            <person name="Barry K."/>
            <person name="Miller A.N."/>
            <person name="Grigoriev I.V."/>
            <person name="Debuchy R."/>
            <person name="Gladieux P."/>
            <person name="Thoren M.H."/>
            <person name="Johannesson H."/>
        </authorList>
    </citation>
    <scope>NUCLEOTIDE SEQUENCE</scope>
    <source>
        <strain evidence="1">CBS 606.72</strain>
    </source>
</reference>
<dbReference type="Proteomes" id="UP001175000">
    <property type="component" value="Unassembled WGS sequence"/>
</dbReference>
<gene>
    <name evidence="1" type="ORF">B0T14DRAFT_505153</name>
</gene>
<evidence type="ECO:0000313" key="2">
    <source>
        <dbReference type="Proteomes" id="UP001175000"/>
    </source>
</evidence>
<evidence type="ECO:0000313" key="1">
    <source>
        <dbReference type="EMBL" id="KAK0632808.1"/>
    </source>
</evidence>
<protein>
    <submittedName>
        <fullName evidence="1">Uncharacterized protein</fullName>
    </submittedName>
</protein>
<name>A0AA39XF39_9PEZI</name>
<dbReference type="EMBL" id="JAULSU010000001">
    <property type="protein sequence ID" value="KAK0632808.1"/>
    <property type="molecule type" value="Genomic_DNA"/>
</dbReference>